<dbReference type="PROSITE" id="PS51519">
    <property type="entry name" value="RWP_RK"/>
    <property type="match status" value="1"/>
</dbReference>
<proteinExistence type="predicted"/>
<organism evidence="9 10">
    <name type="scientific">Camelina sativa</name>
    <name type="common">False flax</name>
    <name type="synonym">Myagrum sativum</name>
    <dbReference type="NCBI Taxonomy" id="90675"/>
    <lineage>
        <taxon>Eukaryota</taxon>
        <taxon>Viridiplantae</taxon>
        <taxon>Streptophyta</taxon>
        <taxon>Embryophyta</taxon>
        <taxon>Tracheophyta</taxon>
        <taxon>Spermatophyta</taxon>
        <taxon>Magnoliopsida</taxon>
        <taxon>eudicotyledons</taxon>
        <taxon>Gunneridae</taxon>
        <taxon>Pentapetalae</taxon>
        <taxon>rosids</taxon>
        <taxon>malvids</taxon>
        <taxon>Brassicales</taxon>
        <taxon>Brassicaceae</taxon>
        <taxon>Camelineae</taxon>
        <taxon>Camelina</taxon>
    </lineage>
</organism>
<evidence type="ECO:0000259" key="8">
    <source>
        <dbReference type="PROSITE" id="PS51519"/>
    </source>
</evidence>
<evidence type="ECO:0000256" key="1">
    <source>
        <dbReference type="ARBA" id="ARBA00004049"/>
    </source>
</evidence>
<keyword evidence="5" id="KW-0804">Transcription</keyword>
<feature type="domain" description="RWP-RK" evidence="8">
    <location>
        <begin position="350"/>
        <end position="430"/>
    </location>
</feature>
<reference evidence="9" key="1">
    <citation type="journal article" date="2014" name="Nat. Commun.">
        <title>The emerging biofuel crop Camelina sativa retains a highly undifferentiated hexaploid genome structure.</title>
        <authorList>
            <person name="Kagale S."/>
            <person name="Koh C."/>
            <person name="Nixon J."/>
            <person name="Bollina V."/>
            <person name="Clarke W.E."/>
            <person name="Tuteja R."/>
            <person name="Spillane C."/>
            <person name="Robinson S.J."/>
            <person name="Links M.G."/>
            <person name="Clarke C."/>
            <person name="Higgins E.E."/>
            <person name="Huebert T."/>
            <person name="Sharpe A.G."/>
            <person name="Parkin I.A."/>
        </authorList>
    </citation>
    <scope>NUCLEOTIDE SEQUENCE [LARGE SCALE GENOMIC DNA]</scope>
    <source>
        <strain evidence="9">cv. DH55</strain>
    </source>
</reference>
<keyword evidence="6" id="KW-0539">Nucleus</keyword>
<feature type="region of interest" description="Disordered" evidence="7">
    <location>
        <begin position="333"/>
        <end position="356"/>
    </location>
</feature>
<accession>A0ABM1QLJ2</accession>
<keyword evidence="3" id="KW-0175">Coiled coil</keyword>
<gene>
    <name evidence="10" type="primary">LOC104728818</name>
</gene>
<reference evidence="10" key="2">
    <citation type="submission" date="2025-08" db="UniProtKB">
        <authorList>
            <consortium name="RefSeq"/>
        </authorList>
    </citation>
    <scope>IDENTIFICATION</scope>
    <source>
        <tissue evidence="10">Leaf</tissue>
    </source>
</reference>
<dbReference type="Proteomes" id="UP000694864">
    <property type="component" value="Chromosome 11"/>
</dbReference>
<keyword evidence="2" id="KW-0805">Transcription regulation</keyword>
<dbReference type="PANTHER" id="PTHR46373">
    <property type="entry name" value="PROTEIN RKD4"/>
    <property type="match status" value="1"/>
</dbReference>
<comment type="function">
    <text evidence="1">Putative transcription factor.</text>
</comment>
<dbReference type="Pfam" id="PF02042">
    <property type="entry name" value="RWP-RK"/>
    <property type="match status" value="1"/>
</dbReference>
<dbReference type="GeneID" id="104728818"/>
<sequence length="456" mass="51311">MEANKVIEKSVIAIMMTKYQSLQPLVQSSSALEVDECDDPYNDPFGGFEQCTEEDFSNVMADPNPNLMDMSFLENSPPPLDFSTLSIDVDETKLLHKFDLSVADYDINDEFDELSFVDDGFTISWDMFEPSNDDDLNENINNDVLGEIGNDNGNNNVGEITTLEVSTRVFSDPNGPDFESGGTSTIDLLVPTTSDEMLVCSCCKMLRELVHIKDGEMSTLEIFGGIGFFCHAILLTQWFASDSTERQSQTFHLKDLTMEEVKRFIEDYCSERVASGLSLVQDTNATFYQAISANSIFNQLPPMLTIPSPTDVPMFLGSPDEALDVPLVPLHVGPREETTTGVPKERKKRKTPLATQRERTKRLTLKDINMLFHLPIETAAKQMNLCPTVLKKICRKGSLMRWPHRKIKSLHTKITSLKSLVHTAKNDEVKARTEAEIERLQRRVDKICSDALKNMK</sequence>
<dbReference type="RefSeq" id="XP_019087630.1">
    <property type="nucleotide sequence ID" value="XM_019232085.1"/>
</dbReference>
<evidence type="ECO:0000256" key="6">
    <source>
        <dbReference type="ARBA" id="ARBA00023242"/>
    </source>
</evidence>
<evidence type="ECO:0000256" key="4">
    <source>
        <dbReference type="ARBA" id="ARBA00023125"/>
    </source>
</evidence>
<evidence type="ECO:0000313" key="10">
    <source>
        <dbReference type="RefSeq" id="XP_019087630.1"/>
    </source>
</evidence>
<evidence type="ECO:0000256" key="5">
    <source>
        <dbReference type="ARBA" id="ARBA00023163"/>
    </source>
</evidence>
<evidence type="ECO:0000256" key="2">
    <source>
        <dbReference type="ARBA" id="ARBA00023015"/>
    </source>
</evidence>
<evidence type="ECO:0000313" key="9">
    <source>
        <dbReference type="Proteomes" id="UP000694864"/>
    </source>
</evidence>
<evidence type="ECO:0000256" key="7">
    <source>
        <dbReference type="SAM" id="MobiDB-lite"/>
    </source>
</evidence>
<dbReference type="InterPro" id="IPR044607">
    <property type="entry name" value="RKD-like"/>
</dbReference>
<keyword evidence="9" id="KW-1185">Reference proteome</keyword>
<keyword evidence="4" id="KW-0238">DNA-binding</keyword>
<dbReference type="InterPro" id="IPR003035">
    <property type="entry name" value="RWP-RK_dom"/>
</dbReference>
<protein>
    <submittedName>
        <fullName evidence="10">Uncharacterized protein LOC104728818</fullName>
    </submittedName>
</protein>
<name>A0ABM1QLJ2_CAMSA</name>
<evidence type="ECO:0000256" key="3">
    <source>
        <dbReference type="ARBA" id="ARBA00023054"/>
    </source>
</evidence>
<dbReference type="PANTHER" id="PTHR46373:SF5">
    <property type="entry name" value="RWP-RK DOMAIN PROTEIN"/>
    <property type="match status" value="1"/>
</dbReference>